<dbReference type="HOGENOM" id="CLU_3014597_0_0_1"/>
<keyword evidence="2" id="KW-1185">Reference proteome</keyword>
<dbReference type="AlphaFoldDB" id="B0E2L9"/>
<reference evidence="1 2" key="1">
    <citation type="journal article" date="2008" name="Nature">
        <title>The genome of Laccaria bicolor provides insights into mycorrhizal symbiosis.</title>
        <authorList>
            <person name="Martin F."/>
            <person name="Aerts A."/>
            <person name="Ahren D."/>
            <person name="Brun A."/>
            <person name="Danchin E.G.J."/>
            <person name="Duchaussoy F."/>
            <person name="Gibon J."/>
            <person name="Kohler A."/>
            <person name="Lindquist E."/>
            <person name="Pereda V."/>
            <person name="Salamov A."/>
            <person name="Shapiro H.J."/>
            <person name="Wuyts J."/>
            <person name="Blaudez D."/>
            <person name="Buee M."/>
            <person name="Brokstein P."/>
            <person name="Canbaeck B."/>
            <person name="Cohen D."/>
            <person name="Courty P.E."/>
            <person name="Coutinho P.M."/>
            <person name="Delaruelle C."/>
            <person name="Detter J.C."/>
            <person name="Deveau A."/>
            <person name="DiFazio S."/>
            <person name="Duplessis S."/>
            <person name="Fraissinet-Tachet L."/>
            <person name="Lucic E."/>
            <person name="Frey-Klett P."/>
            <person name="Fourrey C."/>
            <person name="Feussner I."/>
            <person name="Gay G."/>
            <person name="Grimwood J."/>
            <person name="Hoegger P.J."/>
            <person name="Jain P."/>
            <person name="Kilaru S."/>
            <person name="Labbe J."/>
            <person name="Lin Y.C."/>
            <person name="Legue V."/>
            <person name="Le Tacon F."/>
            <person name="Marmeisse R."/>
            <person name="Melayah D."/>
            <person name="Montanini B."/>
            <person name="Muratet M."/>
            <person name="Nehls U."/>
            <person name="Niculita-Hirzel H."/>
            <person name="Oudot-Le Secq M.P."/>
            <person name="Peter M."/>
            <person name="Quesneville H."/>
            <person name="Rajashekar B."/>
            <person name="Reich M."/>
            <person name="Rouhier N."/>
            <person name="Schmutz J."/>
            <person name="Yin T."/>
            <person name="Chalot M."/>
            <person name="Henrissat B."/>
            <person name="Kuees U."/>
            <person name="Lucas S."/>
            <person name="Van de Peer Y."/>
            <person name="Podila G.K."/>
            <person name="Polle A."/>
            <person name="Pukkila P.J."/>
            <person name="Richardson P.M."/>
            <person name="Rouze P."/>
            <person name="Sanders I.R."/>
            <person name="Stajich J.E."/>
            <person name="Tunlid A."/>
            <person name="Tuskan G."/>
            <person name="Grigoriev I.V."/>
        </authorList>
    </citation>
    <scope>NUCLEOTIDE SEQUENCE [LARGE SCALE GENOMIC DNA]</scope>
    <source>
        <strain evidence="2">S238N-H82 / ATCC MYA-4686</strain>
    </source>
</reference>
<dbReference type="KEGG" id="lbc:LACBIDRAFT_318538"/>
<dbReference type="EMBL" id="DS547184">
    <property type="protein sequence ID" value="EDQ98917.1"/>
    <property type="molecule type" value="Genomic_DNA"/>
</dbReference>
<organism evidence="2">
    <name type="scientific">Laccaria bicolor (strain S238N-H82 / ATCC MYA-4686)</name>
    <name type="common">Bicoloured deceiver</name>
    <name type="synonym">Laccaria laccata var. bicolor</name>
    <dbReference type="NCBI Taxonomy" id="486041"/>
    <lineage>
        <taxon>Eukaryota</taxon>
        <taxon>Fungi</taxon>
        <taxon>Dikarya</taxon>
        <taxon>Basidiomycota</taxon>
        <taxon>Agaricomycotina</taxon>
        <taxon>Agaricomycetes</taxon>
        <taxon>Agaricomycetidae</taxon>
        <taxon>Agaricales</taxon>
        <taxon>Agaricineae</taxon>
        <taxon>Hydnangiaceae</taxon>
        <taxon>Laccaria</taxon>
    </lineage>
</organism>
<proteinExistence type="predicted"/>
<dbReference type="RefSeq" id="XP_001890428.1">
    <property type="nucleotide sequence ID" value="XM_001890393.1"/>
</dbReference>
<protein>
    <submittedName>
        <fullName evidence="1">Predicted protein</fullName>
    </submittedName>
</protein>
<dbReference type="Proteomes" id="UP000001194">
    <property type="component" value="Unassembled WGS sequence"/>
</dbReference>
<gene>
    <name evidence="1" type="ORF">LACBIDRAFT_318538</name>
</gene>
<sequence length="56" mass="6314">MEVGLRESCFAESLLKQLHGAKAETVETSLKSRRRCRRVDVPSTIIMRARQTSGHS</sequence>
<dbReference type="InParanoid" id="B0E2L9"/>
<evidence type="ECO:0000313" key="1">
    <source>
        <dbReference type="EMBL" id="EDQ98917.1"/>
    </source>
</evidence>
<evidence type="ECO:0000313" key="2">
    <source>
        <dbReference type="Proteomes" id="UP000001194"/>
    </source>
</evidence>
<name>B0E2L9_LACBS</name>
<accession>B0E2L9</accession>
<dbReference type="GeneID" id="6086081"/>